<name>A0ABT6TIG1_9BACL</name>
<dbReference type="InterPro" id="IPR011051">
    <property type="entry name" value="RmlC_Cupin_sf"/>
</dbReference>
<dbReference type="SUPFAM" id="SSF46689">
    <property type="entry name" value="Homeodomain-like"/>
    <property type="match status" value="2"/>
</dbReference>
<organism evidence="5 6">
    <name type="scientific">Cohnella hashimotonis</name>
    <dbReference type="NCBI Taxonomy" id="2826895"/>
    <lineage>
        <taxon>Bacteria</taxon>
        <taxon>Bacillati</taxon>
        <taxon>Bacillota</taxon>
        <taxon>Bacilli</taxon>
        <taxon>Bacillales</taxon>
        <taxon>Paenibacillaceae</taxon>
        <taxon>Cohnella</taxon>
    </lineage>
</organism>
<dbReference type="Pfam" id="PF12833">
    <property type="entry name" value="HTH_18"/>
    <property type="match status" value="1"/>
</dbReference>
<gene>
    <name evidence="5" type="ORF">KB449_14015</name>
</gene>
<evidence type="ECO:0000313" key="6">
    <source>
        <dbReference type="Proteomes" id="UP001161691"/>
    </source>
</evidence>
<sequence length="261" mass="29112">MPGIGLLDFRLDRGQASPFASDADRACDLLAVVTYGKLHIRIDGKPSVAAKGNVIYVPAGVSFEADTATNAFHEKYVVLLAPRENATGLPLLDEGIPRIANYAPFEWMSDRLRTMLAEWQEQAPYAVVRCEAILMELAAVWSRELQKEPPSPSSLLLTERMKAYIAGHYREKITKEELGAAIGRTPNHAAALFKRTTGQTISEYAHAVRIKTAVYMLKESLLTAGEISEYLGYRDLSYFHRIFKKLTGFPPASFMNERKSE</sequence>
<dbReference type="Proteomes" id="UP001161691">
    <property type="component" value="Unassembled WGS sequence"/>
</dbReference>
<evidence type="ECO:0000256" key="1">
    <source>
        <dbReference type="ARBA" id="ARBA00023015"/>
    </source>
</evidence>
<feature type="domain" description="HTH araC/xylS-type" evidence="4">
    <location>
        <begin position="159"/>
        <end position="257"/>
    </location>
</feature>
<protein>
    <submittedName>
        <fullName evidence="5">Helix-turn-helix domain-containing protein</fullName>
    </submittedName>
</protein>
<dbReference type="RefSeq" id="WP_282908975.1">
    <property type="nucleotide sequence ID" value="NZ_JAGRPV010000001.1"/>
</dbReference>
<comment type="caution">
    <text evidence="5">The sequence shown here is derived from an EMBL/GenBank/DDBJ whole genome shotgun (WGS) entry which is preliminary data.</text>
</comment>
<evidence type="ECO:0000313" key="5">
    <source>
        <dbReference type="EMBL" id="MDI4646088.1"/>
    </source>
</evidence>
<dbReference type="SUPFAM" id="SSF51182">
    <property type="entry name" value="RmlC-like cupins"/>
    <property type="match status" value="1"/>
</dbReference>
<dbReference type="PROSITE" id="PS01124">
    <property type="entry name" value="HTH_ARAC_FAMILY_2"/>
    <property type="match status" value="1"/>
</dbReference>
<dbReference type="PANTHER" id="PTHR43280:SF2">
    <property type="entry name" value="HTH-TYPE TRANSCRIPTIONAL REGULATOR EXSA"/>
    <property type="match status" value="1"/>
</dbReference>
<keyword evidence="2" id="KW-0238">DNA-binding</keyword>
<keyword evidence="3" id="KW-0804">Transcription</keyword>
<proteinExistence type="predicted"/>
<dbReference type="Gene3D" id="1.10.10.60">
    <property type="entry name" value="Homeodomain-like"/>
    <property type="match status" value="2"/>
</dbReference>
<dbReference type="InterPro" id="IPR018060">
    <property type="entry name" value="HTH_AraC"/>
</dbReference>
<dbReference type="EMBL" id="JAGRPV010000001">
    <property type="protein sequence ID" value="MDI4646088.1"/>
    <property type="molecule type" value="Genomic_DNA"/>
</dbReference>
<evidence type="ECO:0000256" key="2">
    <source>
        <dbReference type="ARBA" id="ARBA00023125"/>
    </source>
</evidence>
<keyword evidence="1" id="KW-0805">Transcription regulation</keyword>
<dbReference type="InterPro" id="IPR009057">
    <property type="entry name" value="Homeodomain-like_sf"/>
</dbReference>
<keyword evidence="6" id="KW-1185">Reference proteome</keyword>
<reference evidence="5" key="1">
    <citation type="submission" date="2023-04" db="EMBL/GenBank/DDBJ databases">
        <title>Comparative genomic analysis of Cohnella hashimotonis sp. nov., isolated from the International Space Station.</title>
        <authorList>
            <person name="Venkateswaran K."/>
            <person name="Simpson A."/>
        </authorList>
    </citation>
    <scope>NUCLEOTIDE SEQUENCE</scope>
    <source>
        <strain evidence="5">F6_2S_P_1</strain>
    </source>
</reference>
<evidence type="ECO:0000259" key="4">
    <source>
        <dbReference type="PROSITE" id="PS01124"/>
    </source>
</evidence>
<dbReference type="PANTHER" id="PTHR43280">
    <property type="entry name" value="ARAC-FAMILY TRANSCRIPTIONAL REGULATOR"/>
    <property type="match status" value="1"/>
</dbReference>
<dbReference type="SMART" id="SM00342">
    <property type="entry name" value="HTH_ARAC"/>
    <property type="match status" value="1"/>
</dbReference>
<evidence type="ECO:0000256" key="3">
    <source>
        <dbReference type="ARBA" id="ARBA00023163"/>
    </source>
</evidence>
<accession>A0ABT6TIG1</accession>